<keyword evidence="2" id="KW-0472">Membrane</keyword>
<feature type="region of interest" description="Disordered" evidence="1">
    <location>
        <begin position="112"/>
        <end position="135"/>
    </location>
</feature>
<dbReference type="AlphaFoldDB" id="A0AAD6Y044"/>
<accession>A0AAD6Y044</accession>
<evidence type="ECO:0000256" key="1">
    <source>
        <dbReference type="SAM" id="MobiDB-lite"/>
    </source>
</evidence>
<feature type="compositionally biased region" description="Polar residues" evidence="1">
    <location>
        <begin position="342"/>
        <end position="369"/>
    </location>
</feature>
<dbReference type="Proteomes" id="UP001219525">
    <property type="component" value="Unassembled WGS sequence"/>
</dbReference>
<feature type="compositionally biased region" description="Low complexity" evidence="1">
    <location>
        <begin position="311"/>
        <end position="321"/>
    </location>
</feature>
<organism evidence="3 4">
    <name type="scientific">Mycena pura</name>
    <dbReference type="NCBI Taxonomy" id="153505"/>
    <lineage>
        <taxon>Eukaryota</taxon>
        <taxon>Fungi</taxon>
        <taxon>Dikarya</taxon>
        <taxon>Basidiomycota</taxon>
        <taxon>Agaricomycotina</taxon>
        <taxon>Agaricomycetes</taxon>
        <taxon>Agaricomycetidae</taxon>
        <taxon>Agaricales</taxon>
        <taxon>Marasmiineae</taxon>
        <taxon>Mycenaceae</taxon>
        <taxon>Mycena</taxon>
    </lineage>
</organism>
<evidence type="ECO:0000313" key="3">
    <source>
        <dbReference type="EMBL" id="KAJ7194744.1"/>
    </source>
</evidence>
<feature type="region of interest" description="Disordered" evidence="1">
    <location>
        <begin position="306"/>
        <end position="399"/>
    </location>
</feature>
<feature type="transmembrane region" description="Helical" evidence="2">
    <location>
        <begin position="149"/>
        <end position="172"/>
    </location>
</feature>
<proteinExistence type="predicted"/>
<keyword evidence="2" id="KW-1133">Transmembrane helix</keyword>
<evidence type="ECO:0000313" key="4">
    <source>
        <dbReference type="Proteomes" id="UP001219525"/>
    </source>
</evidence>
<name>A0AAD6Y044_9AGAR</name>
<keyword evidence="4" id="KW-1185">Reference proteome</keyword>
<sequence>MSAHHFYQIPVVRPRRRCRAREPTTHPSIVPVGDLSGFNAQGVAYTFTPGWSSLTVTTVQNDGKLVATRLPGHRVEPPPPPRPPKLSPAAQRAQALLKARPSSDEELLARLTRKRKTASSEAAPTGPSSKKSGGLVSRRLATIEGTGPLIAIFTIVIIIFVVCTCGIAAWFVTTHCRPTPQMETCNDDLFLQAGNQLSRTRPGAYCRFASPYDALHPSMSLNVERPRRSEPHQPCPVKIIYDPGVQPQKVTKWYLVSGPGAKRPGASSAEAHCTGVKGATSQGYASWDWASLESAWHAACERGEHPPNLDAPVSSSVAPSSTRLASSAIPPPRTPSRKVAPSPSQIRPSSSKPAVTTSGYVTPTHSPSKFTPHDHLSPSASREGLRATASSRVESPQLPAHPVEPLGLLVYAVRAASGVGQVYDDLGAARDLYHFWQAQDVHPVLAVRHSLTEAAAFIGGDDRYPVSPGLSRHRARWIEEELQAFDANSHPPASPSEESDVSAEW</sequence>
<keyword evidence="2" id="KW-0812">Transmembrane</keyword>
<gene>
    <name evidence="3" type="ORF">GGX14DRAFT_576188</name>
</gene>
<feature type="compositionally biased region" description="Polar residues" evidence="1">
    <location>
        <begin position="119"/>
        <end position="131"/>
    </location>
</feature>
<dbReference type="EMBL" id="JARJCW010000096">
    <property type="protein sequence ID" value="KAJ7194744.1"/>
    <property type="molecule type" value="Genomic_DNA"/>
</dbReference>
<feature type="region of interest" description="Disordered" evidence="1">
    <location>
        <begin position="484"/>
        <end position="505"/>
    </location>
</feature>
<protein>
    <submittedName>
        <fullName evidence="3">Uncharacterized protein</fullName>
    </submittedName>
</protein>
<reference evidence="3" key="1">
    <citation type="submission" date="2023-03" db="EMBL/GenBank/DDBJ databases">
        <title>Massive genome expansion in bonnet fungi (Mycena s.s.) driven by repeated elements and novel gene families across ecological guilds.</title>
        <authorList>
            <consortium name="Lawrence Berkeley National Laboratory"/>
            <person name="Harder C.B."/>
            <person name="Miyauchi S."/>
            <person name="Viragh M."/>
            <person name="Kuo A."/>
            <person name="Thoen E."/>
            <person name="Andreopoulos B."/>
            <person name="Lu D."/>
            <person name="Skrede I."/>
            <person name="Drula E."/>
            <person name="Henrissat B."/>
            <person name="Morin E."/>
            <person name="Kohler A."/>
            <person name="Barry K."/>
            <person name="LaButti K."/>
            <person name="Morin E."/>
            <person name="Salamov A."/>
            <person name="Lipzen A."/>
            <person name="Mereny Z."/>
            <person name="Hegedus B."/>
            <person name="Baldrian P."/>
            <person name="Stursova M."/>
            <person name="Weitz H."/>
            <person name="Taylor A."/>
            <person name="Grigoriev I.V."/>
            <person name="Nagy L.G."/>
            <person name="Martin F."/>
            <person name="Kauserud H."/>
        </authorList>
    </citation>
    <scope>NUCLEOTIDE SEQUENCE</scope>
    <source>
        <strain evidence="3">9144</strain>
    </source>
</reference>
<comment type="caution">
    <text evidence="3">The sequence shown here is derived from an EMBL/GenBank/DDBJ whole genome shotgun (WGS) entry which is preliminary data.</text>
</comment>
<evidence type="ECO:0000256" key="2">
    <source>
        <dbReference type="SAM" id="Phobius"/>
    </source>
</evidence>